<dbReference type="SMART" id="SM00393">
    <property type="entry name" value="R3H"/>
    <property type="match status" value="1"/>
</dbReference>
<dbReference type="Pfam" id="PF00646">
    <property type="entry name" value="F-box"/>
    <property type="match status" value="1"/>
</dbReference>
<feature type="region of interest" description="Disordered" evidence="1">
    <location>
        <begin position="182"/>
        <end position="239"/>
    </location>
</feature>
<protein>
    <submittedName>
        <fullName evidence="3">1065_t:CDS:1</fullName>
    </submittedName>
</protein>
<dbReference type="GO" id="GO:0003676">
    <property type="term" value="F:nucleic acid binding"/>
    <property type="evidence" value="ECO:0007669"/>
    <property type="project" value="UniProtKB-UniRule"/>
</dbReference>
<dbReference type="Gene3D" id="3.30.1370.50">
    <property type="entry name" value="R3H-like domain"/>
    <property type="match status" value="1"/>
</dbReference>
<sequence length="377" mass="44237">MTENIIKKTPSLKRALQLFPVEIWNEIISNTDIYTLFALRQTCSTLHRITKTPLLEQLIQTGPLYDVYLAADLVSVLPEVIYRMPKYIDTVIKQQLGEEPLKWTDNVYEWENYDEKVENYLMIEDFRREVGRKGKAKSRIHLDWTKRFNEEKRILRRELAKCYCVAGKFFPFSRDENREWKKRRSEQGKSNDLWNENEKSNVSKSSSKLRSSKKQSNSLLKNTTNRKQPQMQSVKKQISDDSWNFSHEIRNTPKPRPNLGKGLEEFHKQILTSFISPDYFFSPEDLNTARRNKSFCEDEYSDDNRPPVLSTSMMVLALRRFSKSQGKRVLKFPPELTAYQRKVLHHQAVNHGLKSLSFGEGGGRFLVVLKGDVEIFN</sequence>
<keyword evidence="4" id="KW-1185">Reference proteome</keyword>
<comment type="caution">
    <text evidence="3">The sequence shown here is derived from an EMBL/GenBank/DDBJ whole genome shotgun (WGS) entry which is preliminary data.</text>
</comment>
<evidence type="ECO:0000256" key="1">
    <source>
        <dbReference type="SAM" id="MobiDB-lite"/>
    </source>
</evidence>
<dbReference type="SUPFAM" id="SSF82708">
    <property type="entry name" value="R3H domain"/>
    <property type="match status" value="1"/>
</dbReference>
<organism evidence="3 4">
    <name type="scientific">Ambispora gerdemannii</name>
    <dbReference type="NCBI Taxonomy" id="144530"/>
    <lineage>
        <taxon>Eukaryota</taxon>
        <taxon>Fungi</taxon>
        <taxon>Fungi incertae sedis</taxon>
        <taxon>Mucoromycota</taxon>
        <taxon>Glomeromycotina</taxon>
        <taxon>Glomeromycetes</taxon>
        <taxon>Archaeosporales</taxon>
        <taxon>Ambisporaceae</taxon>
        <taxon>Ambispora</taxon>
    </lineage>
</organism>
<name>A0A9N8YQU2_9GLOM</name>
<dbReference type="PROSITE" id="PS51061">
    <property type="entry name" value="R3H"/>
    <property type="match status" value="1"/>
</dbReference>
<dbReference type="EMBL" id="CAJVPL010000067">
    <property type="protein sequence ID" value="CAG8440932.1"/>
    <property type="molecule type" value="Genomic_DNA"/>
</dbReference>
<dbReference type="CDD" id="cd09917">
    <property type="entry name" value="F-box_SF"/>
    <property type="match status" value="1"/>
</dbReference>
<evidence type="ECO:0000259" key="2">
    <source>
        <dbReference type="PROSITE" id="PS51061"/>
    </source>
</evidence>
<accession>A0A9N8YQU2</accession>
<gene>
    <name evidence="3" type="ORF">AGERDE_LOCUS1059</name>
</gene>
<dbReference type="SUPFAM" id="SSF81383">
    <property type="entry name" value="F-box domain"/>
    <property type="match status" value="1"/>
</dbReference>
<dbReference type="InterPro" id="IPR001810">
    <property type="entry name" value="F-box_dom"/>
</dbReference>
<evidence type="ECO:0000313" key="4">
    <source>
        <dbReference type="Proteomes" id="UP000789831"/>
    </source>
</evidence>
<evidence type="ECO:0000313" key="3">
    <source>
        <dbReference type="EMBL" id="CAG8440932.1"/>
    </source>
</evidence>
<dbReference type="CDD" id="cd02325">
    <property type="entry name" value="R3H"/>
    <property type="match status" value="1"/>
</dbReference>
<feature type="domain" description="R3H" evidence="2">
    <location>
        <begin position="305"/>
        <end position="372"/>
    </location>
</feature>
<reference evidence="3" key="1">
    <citation type="submission" date="2021-06" db="EMBL/GenBank/DDBJ databases">
        <authorList>
            <person name="Kallberg Y."/>
            <person name="Tangrot J."/>
            <person name="Rosling A."/>
        </authorList>
    </citation>
    <scope>NUCLEOTIDE SEQUENCE</scope>
    <source>
        <strain evidence="3">MT106</strain>
    </source>
</reference>
<feature type="compositionally biased region" description="Polar residues" evidence="1">
    <location>
        <begin position="223"/>
        <end position="239"/>
    </location>
</feature>
<dbReference type="Proteomes" id="UP000789831">
    <property type="component" value="Unassembled WGS sequence"/>
</dbReference>
<dbReference type="InterPro" id="IPR036047">
    <property type="entry name" value="F-box-like_dom_sf"/>
</dbReference>
<dbReference type="AlphaFoldDB" id="A0A9N8YQU2"/>
<dbReference type="OrthoDB" id="2359216at2759"/>
<dbReference type="InterPro" id="IPR001374">
    <property type="entry name" value="R3H_dom"/>
</dbReference>
<feature type="compositionally biased region" description="Low complexity" evidence="1">
    <location>
        <begin position="202"/>
        <end position="222"/>
    </location>
</feature>
<proteinExistence type="predicted"/>
<dbReference type="Pfam" id="PF01424">
    <property type="entry name" value="R3H"/>
    <property type="match status" value="1"/>
</dbReference>
<dbReference type="InterPro" id="IPR036867">
    <property type="entry name" value="R3H_dom_sf"/>
</dbReference>